<evidence type="ECO:0000256" key="3">
    <source>
        <dbReference type="ARBA" id="ARBA00022490"/>
    </source>
</evidence>
<keyword evidence="7" id="KW-0969">Cilium</keyword>
<name>A0A1R2AMG0_9CILI</name>
<evidence type="ECO:0000256" key="2">
    <source>
        <dbReference type="ARBA" id="ARBA00004496"/>
    </source>
</evidence>
<accession>A0A1R2AMG0</accession>
<dbReference type="InterPro" id="IPR036322">
    <property type="entry name" value="WD40_repeat_dom_sf"/>
</dbReference>
<dbReference type="GO" id="GO:0005930">
    <property type="term" value="C:axoneme"/>
    <property type="evidence" value="ECO:0007669"/>
    <property type="project" value="UniProtKB-ARBA"/>
</dbReference>
<dbReference type="FunFam" id="2.130.10.10:FF:001320">
    <property type="entry name" value="Predicted protein"/>
    <property type="match status" value="1"/>
</dbReference>
<evidence type="ECO:0000256" key="5">
    <source>
        <dbReference type="ARBA" id="ARBA00022737"/>
    </source>
</evidence>
<dbReference type="InterPro" id="IPR001680">
    <property type="entry name" value="WD40_rpt"/>
</dbReference>
<keyword evidence="6" id="KW-0282">Flagellum</keyword>
<keyword evidence="8" id="KW-0966">Cell projection</keyword>
<proteinExistence type="inferred from homology"/>
<evidence type="ECO:0000256" key="4">
    <source>
        <dbReference type="ARBA" id="ARBA00022574"/>
    </source>
</evidence>
<dbReference type="SMART" id="SM00320">
    <property type="entry name" value="WD40"/>
    <property type="match status" value="11"/>
</dbReference>
<evidence type="ECO:0000256" key="9">
    <source>
        <dbReference type="ARBA" id="ARBA00029456"/>
    </source>
</evidence>
<dbReference type="GO" id="GO:0031514">
    <property type="term" value="C:motile cilium"/>
    <property type="evidence" value="ECO:0007669"/>
    <property type="project" value="UniProtKB-SubCell"/>
</dbReference>
<evidence type="ECO:0000313" key="12">
    <source>
        <dbReference type="EMBL" id="OMJ65590.1"/>
    </source>
</evidence>
<feature type="repeat" description="WD" evidence="11">
    <location>
        <begin position="527"/>
        <end position="568"/>
    </location>
</feature>
<dbReference type="EMBL" id="MPUH01002044">
    <property type="protein sequence ID" value="OMJ65590.1"/>
    <property type="molecule type" value="Genomic_DNA"/>
</dbReference>
<evidence type="ECO:0000256" key="7">
    <source>
        <dbReference type="ARBA" id="ARBA00023069"/>
    </source>
</evidence>
<feature type="repeat" description="WD" evidence="11">
    <location>
        <begin position="399"/>
        <end position="440"/>
    </location>
</feature>
<evidence type="ECO:0000256" key="1">
    <source>
        <dbReference type="ARBA" id="ARBA00004230"/>
    </source>
</evidence>
<dbReference type="PROSITE" id="PS00678">
    <property type="entry name" value="WD_REPEATS_1"/>
    <property type="match status" value="1"/>
</dbReference>
<evidence type="ECO:0000256" key="6">
    <source>
        <dbReference type="ARBA" id="ARBA00022846"/>
    </source>
</evidence>
<dbReference type="Gene3D" id="2.130.10.10">
    <property type="entry name" value="YVTN repeat-like/Quinoprotein amine dehydrogenase"/>
    <property type="match status" value="3"/>
</dbReference>
<dbReference type="AlphaFoldDB" id="A0A1R2AMG0"/>
<dbReference type="InterPro" id="IPR019775">
    <property type="entry name" value="WD40_repeat_CS"/>
</dbReference>
<dbReference type="Proteomes" id="UP000187209">
    <property type="component" value="Unassembled WGS sequence"/>
</dbReference>
<reference evidence="12 13" key="1">
    <citation type="submission" date="2016-11" db="EMBL/GenBank/DDBJ databases">
        <title>The macronuclear genome of Stentor coeruleus: a giant cell with tiny introns.</title>
        <authorList>
            <person name="Slabodnick M."/>
            <person name="Ruby J.G."/>
            <person name="Reiff S.B."/>
            <person name="Swart E.C."/>
            <person name="Gosai S."/>
            <person name="Prabakaran S."/>
            <person name="Witkowska E."/>
            <person name="Larue G.E."/>
            <person name="Fisher S."/>
            <person name="Freeman R.M."/>
            <person name="Gunawardena J."/>
            <person name="Chu W."/>
            <person name="Stover N.A."/>
            <person name="Gregory B.D."/>
            <person name="Nowacki M."/>
            <person name="Derisi J."/>
            <person name="Roy S.W."/>
            <person name="Marshall W.F."/>
            <person name="Sood P."/>
        </authorList>
    </citation>
    <scope>NUCLEOTIDE SEQUENCE [LARGE SCALE GENOMIC DNA]</scope>
    <source>
        <strain evidence="12">WM001</strain>
    </source>
</reference>
<evidence type="ECO:0000256" key="8">
    <source>
        <dbReference type="ARBA" id="ARBA00023273"/>
    </source>
</evidence>
<dbReference type="InterPro" id="IPR011047">
    <property type="entry name" value="Quinoprotein_ADH-like_sf"/>
</dbReference>
<sequence>MELQLGAVIGFTGQVVQGLILHPDNEHLIYPLGSTIVVRHVVSRVQSFLRGHDQRVSCITVSRSGTFLASGQQTHMGFQAEIIIWNFQSKTAFHRMKLHKVMIQSLSFSCDEAYLASLGGQDDNMMIIWEVSTGKGFCSTNIGHEPGYDVQFLNNSNNKLVTVQNLIVKIWEADYVAKKVNFTLVNLGNLKRQILNVVIDPSDTFAYVGTRTGDILEINLERASYKRCGPARGLFAQGVQCLALMNNGDILVGAGDGTIAKLAGQTLQVKCQSQVLGGVTSLSLTQDNTHFFLGTGQSNIYLIDSDQLKADLRNTCHYEKINDIAFPLNYSEVFATCSLNDIRVWNSRNKQELLRIQVPNLECFCVGFSADGKSIISGWNDGKLRAFLPQTGKLTYVINDSHRHGVTAIIGTIDSGRVVSGGMEGEVRIWRIGKQTQTMEASMKEHRGRVWAIQLNKTNDLAVSASSDGSCIVWDLKTHTRLTCLFESTMFKQVLYHPDESQIITTGSDRKITYWDTFDGQAIRMLDGSEEGEVNALAINKEGNIFASGGEDQVVKLWSYDEGVVLYEGIGHSSTVFKITFSPDQRNLISVGNEGAIFIWDLP</sequence>
<dbReference type="SUPFAM" id="SSF50998">
    <property type="entry name" value="Quinoprotein alcohol dehydrogenase-like"/>
    <property type="match status" value="1"/>
</dbReference>
<protein>
    <recommendedName>
        <fullName evidence="10">Cilia- and flagella-associated protein 52</fullName>
    </recommendedName>
</protein>
<feature type="repeat" description="WD" evidence="11">
    <location>
        <begin position="494"/>
        <end position="525"/>
    </location>
</feature>
<dbReference type="InterPro" id="IPR050630">
    <property type="entry name" value="WD_repeat_EMAP"/>
</dbReference>
<evidence type="ECO:0000256" key="10">
    <source>
        <dbReference type="ARBA" id="ARBA00029552"/>
    </source>
</evidence>
<keyword evidence="4 11" id="KW-0853">WD repeat</keyword>
<feature type="repeat" description="WD" evidence="11">
    <location>
        <begin position="443"/>
        <end position="484"/>
    </location>
</feature>
<comment type="caution">
    <text evidence="12">The sequence shown here is derived from an EMBL/GenBank/DDBJ whole genome shotgun (WGS) entry which is preliminary data.</text>
</comment>
<keyword evidence="3" id="KW-0963">Cytoplasm</keyword>
<dbReference type="InterPro" id="IPR015943">
    <property type="entry name" value="WD40/YVTN_repeat-like_dom_sf"/>
</dbReference>
<evidence type="ECO:0000256" key="11">
    <source>
        <dbReference type="PROSITE-ProRule" id="PRU00221"/>
    </source>
</evidence>
<dbReference type="SUPFAM" id="SSF50978">
    <property type="entry name" value="WD40 repeat-like"/>
    <property type="match status" value="1"/>
</dbReference>
<dbReference type="OrthoDB" id="6252103at2759"/>
<comment type="similarity">
    <text evidence="9">Belongs to the CFAP52 family.</text>
</comment>
<dbReference type="Pfam" id="PF00400">
    <property type="entry name" value="WD40"/>
    <property type="match status" value="4"/>
</dbReference>
<feature type="repeat" description="WD" evidence="11">
    <location>
        <begin position="569"/>
        <end position="603"/>
    </location>
</feature>
<dbReference type="PROSITE" id="PS50294">
    <property type="entry name" value="WD_REPEATS_REGION"/>
    <property type="match status" value="3"/>
</dbReference>
<dbReference type="PANTHER" id="PTHR13720">
    <property type="entry name" value="WD-40 REPEAT PROTEIN"/>
    <property type="match status" value="1"/>
</dbReference>
<dbReference type="FunFam" id="2.130.10.10:FF:000207">
    <property type="entry name" value="Cilia- and flagella-associated protein 52"/>
    <property type="match status" value="1"/>
</dbReference>
<organism evidence="12 13">
    <name type="scientific">Stentor coeruleus</name>
    <dbReference type="NCBI Taxonomy" id="5963"/>
    <lineage>
        <taxon>Eukaryota</taxon>
        <taxon>Sar</taxon>
        <taxon>Alveolata</taxon>
        <taxon>Ciliophora</taxon>
        <taxon>Postciliodesmatophora</taxon>
        <taxon>Heterotrichea</taxon>
        <taxon>Heterotrichida</taxon>
        <taxon>Stentoridae</taxon>
        <taxon>Stentor</taxon>
    </lineage>
</organism>
<keyword evidence="13" id="KW-1185">Reference proteome</keyword>
<dbReference type="PANTHER" id="PTHR13720:SF14">
    <property type="entry name" value="CILIA- AND FLAGELLA-ASSOCIATED PROTEIN 52"/>
    <property type="match status" value="1"/>
</dbReference>
<keyword evidence="5" id="KW-0677">Repeat</keyword>
<gene>
    <name evidence="12" type="ORF">SteCoe_37944</name>
</gene>
<dbReference type="CDD" id="cd00200">
    <property type="entry name" value="WD40"/>
    <property type="match status" value="1"/>
</dbReference>
<evidence type="ECO:0000313" key="13">
    <source>
        <dbReference type="Proteomes" id="UP000187209"/>
    </source>
</evidence>
<comment type="subcellular location">
    <subcellularLocation>
        <location evidence="1">Cell projection</location>
        <location evidence="1">Cilium</location>
        <location evidence="1">Flagellum</location>
    </subcellularLocation>
    <subcellularLocation>
        <location evidence="2">Cytoplasm</location>
    </subcellularLocation>
</comment>
<dbReference type="PROSITE" id="PS50082">
    <property type="entry name" value="WD_REPEATS_2"/>
    <property type="match status" value="5"/>
</dbReference>